<dbReference type="GO" id="GO:0003824">
    <property type="term" value="F:catalytic activity"/>
    <property type="evidence" value="ECO:0007669"/>
    <property type="project" value="InterPro"/>
</dbReference>
<evidence type="ECO:0000259" key="1">
    <source>
        <dbReference type="Pfam" id="PF04961"/>
    </source>
</evidence>
<dbReference type="Pfam" id="PF04961">
    <property type="entry name" value="FTCD_C"/>
    <property type="match status" value="1"/>
</dbReference>
<dbReference type="AlphaFoldDB" id="A0A1I7MWK8"/>
<reference evidence="3" key="1">
    <citation type="submission" date="2016-10" db="EMBL/GenBank/DDBJ databases">
        <authorList>
            <person name="Varghese N."/>
            <person name="Submissions S."/>
        </authorList>
    </citation>
    <scope>NUCLEOTIDE SEQUENCE [LARGE SCALE GENOMIC DNA]</scope>
    <source>
        <strain evidence="3">DSM 1565</strain>
    </source>
</reference>
<dbReference type="RefSeq" id="WP_092863993.1">
    <property type="nucleotide sequence ID" value="NZ_FPCH01000001.1"/>
</dbReference>
<dbReference type="SUPFAM" id="SSF101262">
    <property type="entry name" value="Methenyltetrahydrofolate cyclohydrolase-like"/>
    <property type="match status" value="1"/>
</dbReference>
<dbReference type="OrthoDB" id="7959174at2"/>
<organism evidence="2 3">
    <name type="scientific">Hyphomicrobium facile</name>
    <dbReference type="NCBI Taxonomy" id="51670"/>
    <lineage>
        <taxon>Bacteria</taxon>
        <taxon>Pseudomonadati</taxon>
        <taxon>Pseudomonadota</taxon>
        <taxon>Alphaproteobacteria</taxon>
        <taxon>Hyphomicrobiales</taxon>
        <taxon>Hyphomicrobiaceae</taxon>
        <taxon>Hyphomicrobium</taxon>
    </lineage>
</organism>
<name>A0A1I7MWK8_9HYPH</name>
<dbReference type="Gene3D" id="1.20.120.680">
    <property type="entry name" value="Formiminotetrahydrofolate cyclodeaminase monomer, up-and-down helical bundle"/>
    <property type="match status" value="1"/>
</dbReference>
<dbReference type="InterPro" id="IPR036178">
    <property type="entry name" value="Formintransfe-cycloase-like_sf"/>
</dbReference>
<accession>A0A1I7MWK8</accession>
<keyword evidence="3" id="KW-1185">Reference proteome</keyword>
<evidence type="ECO:0000313" key="3">
    <source>
        <dbReference type="Proteomes" id="UP000199423"/>
    </source>
</evidence>
<dbReference type="Proteomes" id="UP000199423">
    <property type="component" value="Unassembled WGS sequence"/>
</dbReference>
<protein>
    <submittedName>
        <fullName evidence="2">Formiminotetrahydrofolate cyclodeaminase</fullName>
    </submittedName>
</protein>
<evidence type="ECO:0000313" key="2">
    <source>
        <dbReference type="EMBL" id="SFV26793.1"/>
    </source>
</evidence>
<gene>
    <name evidence="2" type="ORF">SAMN04488557_0594</name>
</gene>
<dbReference type="STRING" id="51670.SAMN04488557_0594"/>
<proteinExistence type="predicted"/>
<feature type="domain" description="Cyclodeaminase/cyclohydrolase" evidence="1">
    <location>
        <begin position="7"/>
        <end position="185"/>
    </location>
</feature>
<dbReference type="EMBL" id="FPCH01000001">
    <property type="protein sequence ID" value="SFV26793.1"/>
    <property type="molecule type" value="Genomic_DNA"/>
</dbReference>
<sequence>MLVKQSAEELCKVLASSVPAPGGGSVAALSGALAASLVAMVCRLSIGRKEYQPYANTLTDTLEKTEALAASLLRRVDLDAEAFAGVMAAFGMPKDTDDEKQIRAAEIQRAYKEAVQSPLMIARECRDVVFFANKIVGKANANAIGDLGVAGQQALAGLEGAIMNVQINLPPIKDEKYKNEMTNRVTGLLAEGRKYQHTVYKHVIEQLWKARERAGQR</sequence>
<dbReference type="InterPro" id="IPR007044">
    <property type="entry name" value="Cyclodeamin/CycHdrlase"/>
</dbReference>